<feature type="transmembrane region" description="Helical" evidence="6">
    <location>
        <begin position="575"/>
        <end position="596"/>
    </location>
</feature>
<feature type="transmembrane region" description="Helical" evidence="6">
    <location>
        <begin position="714"/>
        <end position="735"/>
    </location>
</feature>
<evidence type="ECO:0000256" key="2">
    <source>
        <dbReference type="ARBA" id="ARBA00022692"/>
    </source>
</evidence>
<gene>
    <name evidence="8" type="ORF">FHL15_002238</name>
</gene>
<dbReference type="PANTHER" id="PTHR23502">
    <property type="entry name" value="MAJOR FACILITATOR SUPERFAMILY"/>
    <property type="match status" value="1"/>
</dbReference>
<keyword evidence="4 6" id="KW-0472">Membrane</keyword>
<dbReference type="EMBL" id="VFLP01000008">
    <property type="protein sequence ID" value="TRX96932.1"/>
    <property type="molecule type" value="Genomic_DNA"/>
</dbReference>
<dbReference type="GO" id="GO:0022857">
    <property type="term" value="F:transmembrane transporter activity"/>
    <property type="evidence" value="ECO:0007669"/>
    <property type="project" value="InterPro"/>
</dbReference>
<keyword evidence="2 6" id="KW-0812">Transmembrane</keyword>
<evidence type="ECO:0000259" key="7">
    <source>
        <dbReference type="PROSITE" id="PS50850"/>
    </source>
</evidence>
<dbReference type="SUPFAM" id="SSF103473">
    <property type="entry name" value="MFS general substrate transporter"/>
    <property type="match status" value="1"/>
</dbReference>
<feature type="domain" description="Major facilitator superfamily (MFS) profile" evidence="7">
    <location>
        <begin position="450"/>
        <end position="863"/>
    </location>
</feature>
<organism evidence="8 9">
    <name type="scientific">Xylaria flabelliformis</name>
    <dbReference type="NCBI Taxonomy" id="2512241"/>
    <lineage>
        <taxon>Eukaryota</taxon>
        <taxon>Fungi</taxon>
        <taxon>Dikarya</taxon>
        <taxon>Ascomycota</taxon>
        <taxon>Pezizomycotina</taxon>
        <taxon>Sordariomycetes</taxon>
        <taxon>Xylariomycetidae</taxon>
        <taxon>Xylariales</taxon>
        <taxon>Xylariaceae</taxon>
        <taxon>Xylaria</taxon>
    </lineage>
</organism>
<keyword evidence="3 6" id="KW-1133">Transmembrane helix</keyword>
<accession>A0A553I9S4</accession>
<reference evidence="9" key="1">
    <citation type="submission" date="2019-06" db="EMBL/GenBank/DDBJ databases">
        <title>Draft genome sequence of the griseofulvin-producing fungus Xylaria cubensis strain G536.</title>
        <authorList>
            <person name="Mead M.E."/>
            <person name="Raja H.A."/>
            <person name="Steenwyk J.L."/>
            <person name="Knowles S.L."/>
            <person name="Oberlies N.H."/>
            <person name="Rokas A."/>
        </authorList>
    </citation>
    <scope>NUCLEOTIDE SEQUENCE [LARGE SCALE GENOMIC DNA]</scope>
    <source>
        <strain evidence="9">G536</strain>
    </source>
</reference>
<evidence type="ECO:0000256" key="6">
    <source>
        <dbReference type="SAM" id="Phobius"/>
    </source>
</evidence>
<sequence>MESAGIQFVLSTGRQDRSEKPEIRKAIRRHVMLGKNRGKSYPDRRMPTRNRVPLPGTLAKNISMFSTIEMCSLKIPKQVGSDLSSMPWAGGVDVPTIAVIMKFSSLTKIETFPIEVFIDQPPKDIRWLEPLLSDAAWVHTMAFSANAYFDVLCHRSTRPNNEWASPHFIETLHILRERMRLGEDIATSNSTLLVVVALATHAILNGEFEVARCHVRGLHRIVQLRGGIDNFRPYHKLLAEILRSDISLSLHTGTLPLFFQDSVPSGAHWCYPQIPSKHITGFSYISTHFALSHGTFSCLDRNIEDILAVLSEFSQQVNRATVVNGRLPKEFLLDTMVFVMYRLLYLRFTSGSLDEVIRIGLLAFCSGTREQNMATPLAQDKYDGVRSRFMERNSIDKKRKHELEENNAYPVDHYEPSQQKLDKAGLPLVPQPTSRKDDPLNWSSTLKFAVCIQVSFLAFLGPLAGAVINPAFVPLAEAFRITPVEASYELTVFLVFSATGPLFVLPIANTYGRRPLFLAGSLLAAVTNIAAAYSSSWTGILVTRVFNGIATGWLTALGPPTICDLYFYHERGFYMGIWAFFINNGAHVAPLIGGPIAQNIGWRWCFGIPGYIQLVATAVIVCSLPETLYSRSMQSSDMKERRFLDLLLFPSLSARKRPSPHDFIRPFIMLRYLAVLLPALYYITCLTYGSVLFAATGSVVYKEFYHFSITQTGLILSIPLIIGNLIGEAGAGWFIDRLIYLHAKRHNGERPPEARLDALWLVLLLPIGTIIDGICISHSETSSWIGNAFGMAIANIGFQVSTTVVYAYCTDVSDPLTTDRRQSWLTCYQCYKPQSVEISAVINFFRNIFSGLLSFYAYVLPAP</sequence>
<dbReference type="GO" id="GO:0005886">
    <property type="term" value="C:plasma membrane"/>
    <property type="evidence" value="ECO:0007669"/>
    <property type="project" value="TreeGrafter"/>
</dbReference>
<feature type="transmembrane region" description="Helical" evidence="6">
    <location>
        <begin position="515"/>
        <end position="533"/>
    </location>
</feature>
<comment type="subcellular location">
    <subcellularLocation>
        <location evidence="1">Membrane</location>
        <topology evidence="1">Multi-pass membrane protein</topology>
    </subcellularLocation>
</comment>
<dbReference type="Proteomes" id="UP000319160">
    <property type="component" value="Unassembled WGS sequence"/>
</dbReference>
<dbReference type="InterPro" id="IPR020846">
    <property type="entry name" value="MFS_dom"/>
</dbReference>
<feature type="transmembrane region" description="Helical" evidence="6">
    <location>
        <begin position="756"/>
        <end position="774"/>
    </location>
</feature>
<evidence type="ECO:0000313" key="9">
    <source>
        <dbReference type="Proteomes" id="UP000319160"/>
    </source>
</evidence>
<feature type="transmembrane region" description="Helical" evidence="6">
    <location>
        <begin position="488"/>
        <end position="508"/>
    </location>
</feature>
<evidence type="ECO:0000256" key="3">
    <source>
        <dbReference type="ARBA" id="ARBA00022989"/>
    </source>
</evidence>
<dbReference type="PANTHER" id="PTHR23502:SF181">
    <property type="entry name" value="MAJOR FACILITATOR SUPERFAMILY (MFS) PROFILE DOMAIN-CONTAINING PROTEIN"/>
    <property type="match status" value="1"/>
</dbReference>
<evidence type="ECO:0000313" key="8">
    <source>
        <dbReference type="EMBL" id="TRX96932.1"/>
    </source>
</evidence>
<comment type="caution">
    <text evidence="8">The sequence shown here is derived from an EMBL/GenBank/DDBJ whole genome shotgun (WGS) entry which is preliminary data.</text>
</comment>
<dbReference type="InterPro" id="IPR036259">
    <property type="entry name" value="MFS_trans_sf"/>
</dbReference>
<evidence type="ECO:0000256" key="4">
    <source>
        <dbReference type="ARBA" id="ARBA00023136"/>
    </source>
</evidence>
<dbReference type="InterPro" id="IPR011701">
    <property type="entry name" value="MFS"/>
</dbReference>
<dbReference type="Pfam" id="PF07690">
    <property type="entry name" value="MFS_1"/>
    <property type="match status" value="1"/>
</dbReference>
<dbReference type="OrthoDB" id="2585655at2759"/>
<dbReference type="PROSITE" id="PS50850">
    <property type="entry name" value="MFS"/>
    <property type="match status" value="1"/>
</dbReference>
<protein>
    <recommendedName>
        <fullName evidence="7">Major facilitator superfamily (MFS) profile domain-containing protein</fullName>
    </recommendedName>
</protein>
<feature type="transmembrane region" description="Helical" evidence="6">
    <location>
        <begin position="608"/>
        <end position="629"/>
    </location>
</feature>
<dbReference type="Gene3D" id="1.20.1250.20">
    <property type="entry name" value="MFS general substrate transporter like domains"/>
    <property type="match status" value="1"/>
</dbReference>
<keyword evidence="9" id="KW-1185">Reference proteome</keyword>
<feature type="transmembrane region" description="Helical" evidence="6">
    <location>
        <begin position="672"/>
        <end position="694"/>
    </location>
</feature>
<feature type="transmembrane region" description="Helical" evidence="6">
    <location>
        <begin position="545"/>
        <end position="568"/>
    </location>
</feature>
<evidence type="ECO:0000256" key="1">
    <source>
        <dbReference type="ARBA" id="ARBA00004141"/>
    </source>
</evidence>
<proteinExistence type="predicted"/>
<feature type="region of interest" description="Disordered" evidence="5">
    <location>
        <begin position="1"/>
        <end position="20"/>
    </location>
</feature>
<feature type="transmembrane region" description="Helical" evidence="6">
    <location>
        <begin position="445"/>
        <end position="468"/>
    </location>
</feature>
<dbReference type="AlphaFoldDB" id="A0A553I9S4"/>
<dbReference type="STRING" id="2512241.A0A553I9S4"/>
<evidence type="ECO:0000256" key="5">
    <source>
        <dbReference type="SAM" id="MobiDB-lite"/>
    </source>
</evidence>
<name>A0A553I9S4_9PEZI</name>